<accession>A0A318UK23</accession>
<dbReference type="EMBL" id="QKLU01000014">
    <property type="protein sequence ID" value="PYF68388.1"/>
    <property type="molecule type" value="Genomic_DNA"/>
</dbReference>
<evidence type="ECO:0000313" key="2">
    <source>
        <dbReference type="Proteomes" id="UP000248198"/>
    </source>
</evidence>
<organism evidence="1 2">
    <name type="scientific">Pedobacter nutrimenti</name>
    <dbReference type="NCBI Taxonomy" id="1241337"/>
    <lineage>
        <taxon>Bacteria</taxon>
        <taxon>Pseudomonadati</taxon>
        <taxon>Bacteroidota</taxon>
        <taxon>Sphingobacteriia</taxon>
        <taxon>Sphingobacteriales</taxon>
        <taxon>Sphingobacteriaceae</taxon>
        <taxon>Pedobacter</taxon>
    </lineage>
</organism>
<keyword evidence="2" id="KW-1185">Reference proteome</keyword>
<dbReference type="Gene3D" id="3.40.50.720">
    <property type="entry name" value="NAD(P)-binding Rossmann-like Domain"/>
    <property type="match status" value="1"/>
</dbReference>
<proteinExistence type="predicted"/>
<sequence>PDFEKMDSSLSNKVIFDGRNLYDLQKMIDLGYYYNSIGRKLID</sequence>
<reference evidence="1 2" key="1">
    <citation type="submission" date="2018-06" db="EMBL/GenBank/DDBJ databases">
        <title>Genomic Encyclopedia of Archaeal and Bacterial Type Strains, Phase II (KMG-II): from individual species to whole genera.</title>
        <authorList>
            <person name="Goeker M."/>
        </authorList>
    </citation>
    <scope>NUCLEOTIDE SEQUENCE [LARGE SCALE GENOMIC DNA]</scope>
    <source>
        <strain evidence="1 2">DSM 27372</strain>
    </source>
</reference>
<protein>
    <submittedName>
        <fullName evidence="1">UDPglucose 6-dehydrogenase</fullName>
    </submittedName>
</protein>
<dbReference type="AlphaFoldDB" id="A0A318UK23"/>
<dbReference type="Proteomes" id="UP000248198">
    <property type="component" value="Unassembled WGS sequence"/>
</dbReference>
<gene>
    <name evidence="1" type="ORF">B0O44_11421</name>
</gene>
<comment type="caution">
    <text evidence="1">The sequence shown here is derived from an EMBL/GenBank/DDBJ whole genome shotgun (WGS) entry which is preliminary data.</text>
</comment>
<feature type="non-terminal residue" evidence="1">
    <location>
        <position position="1"/>
    </location>
</feature>
<name>A0A318UK23_9SPHI</name>
<evidence type="ECO:0000313" key="1">
    <source>
        <dbReference type="EMBL" id="PYF68388.1"/>
    </source>
</evidence>